<feature type="compositionally biased region" description="Low complexity" evidence="16">
    <location>
        <begin position="411"/>
        <end position="442"/>
    </location>
</feature>
<proteinExistence type="inferred from homology"/>
<keyword evidence="8" id="KW-0479">Metal-binding</keyword>
<dbReference type="Pfam" id="PF12678">
    <property type="entry name" value="zf-rbx1"/>
    <property type="match status" value="1"/>
</dbReference>
<keyword evidence="7 17" id="KW-0812">Transmembrane</keyword>
<keyword evidence="20" id="KW-1185">Reference proteome</keyword>
<evidence type="ECO:0000256" key="11">
    <source>
        <dbReference type="ARBA" id="ARBA00022824"/>
    </source>
</evidence>
<gene>
    <name evidence="19" type="ORF">KUCA_T00002498001</name>
</gene>
<dbReference type="InterPro" id="IPR057992">
    <property type="entry name" value="TPR_SYVN1_N"/>
</dbReference>
<dbReference type="UniPathway" id="UPA00143"/>
<dbReference type="GO" id="GO:0008270">
    <property type="term" value="F:zinc ion binding"/>
    <property type="evidence" value="ECO:0007669"/>
    <property type="project" value="UniProtKB-KW"/>
</dbReference>
<dbReference type="InterPro" id="IPR024766">
    <property type="entry name" value="Znf_RING_H2"/>
</dbReference>
<accession>W6MJS6</accession>
<dbReference type="AlphaFoldDB" id="W6MJS6"/>
<dbReference type="STRING" id="1382522.W6MJS6"/>
<evidence type="ECO:0000256" key="17">
    <source>
        <dbReference type="SAM" id="Phobius"/>
    </source>
</evidence>
<dbReference type="GO" id="GO:0016567">
    <property type="term" value="P:protein ubiquitination"/>
    <property type="evidence" value="ECO:0007669"/>
    <property type="project" value="UniProtKB-UniPathway"/>
</dbReference>
<dbReference type="GO" id="GO:0061630">
    <property type="term" value="F:ubiquitin protein ligase activity"/>
    <property type="evidence" value="ECO:0007669"/>
    <property type="project" value="TreeGrafter"/>
</dbReference>
<evidence type="ECO:0000256" key="9">
    <source>
        <dbReference type="ARBA" id="ARBA00022771"/>
    </source>
</evidence>
<dbReference type="CDD" id="cd16479">
    <property type="entry name" value="RING-H2_synoviolin"/>
    <property type="match status" value="1"/>
</dbReference>
<keyword evidence="13 17" id="KW-1133">Transmembrane helix</keyword>
<dbReference type="RefSeq" id="XP_022458529.1">
    <property type="nucleotide sequence ID" value="XM_022602756.1"/>
</dbReference>
<organism evidence="19 20">
    <name type="scientific">Kuraishia capsulata CBS 1993</name>
    <dbReference type="NCBI Taxonomy" id="1382522"/>
    <lineage>
        <taxon>Eukaryota</taxon>
        <taxon>Fungi</taxon>
        <taxon>Dikarya</taxon>
        <taxon>Ascomycota</taxon>
        <taxon>Saccharomycotina</taxon>
        <taxon>Pichiomycetes</taxon>
        <taxon>Pichiales</taxon>
        <taxon>Pichiaceae</taxon>
        <taxon>Kuraishia</taxon>
    </lineage>
</organism>
<evidence type="ECO:0000256" key="7">
    <source>
        <dbReference type="ARBA" id="ARBA00022692"/>
    </source>
</evidence>
<feature type="domain" description="RING-type" evidence="18">
    <location>
        <begin position="301"/>
        <end position="350"/>
    </location>
</feature>
<comment type="similarity">
    <text evidence="4">Belongs to the HRD1 family.</text>
</comment>
<comment type="pathway">
    <text evidence="3">Protein modification; protein ubiquitination.</text>
</comment>
<evidence type="ECO:0000256" key="1">
    <source>
        <dbReference type="ARBA" id="ARBA00000900"/>
    </source>
</evidence>
<sequence length="514" mass="57701">MAVVVNLQANLQHFRIATVASWILAGLAVYEAFNTRPTAHSALVELSSGFNVVVICFAVGSTIIELCSRLQYWLFGELRLIELERMREHLGYDLLNTTLTIAMFRTHSFLTVIPFALSVLYSNIYQRILMDRLDYTFQHVASYRDIFKSRAVVFSAVFLIWDRVLLQMAFGKNWRVEADLYTLLGLELVLTGLDLAETTFRHVASFSPSEDEEVDTEDIFTKVKVLEVLVSICRLMIIGYVLVKFLRFGSTPIFLCHSTWRAGMKLKRQVTDWYMYMKIATTLDSNLKNATELDLEKDNICIICRDEMELDPTNLRNKRNTPKKLQCGHILHLGCLKSWIERSQSCPMCRAPVFKSDAKAEPEPALDMPNAPVVNEDVEDVNFDNDGNAVNENPESVYFVPIEPVTLGPESSEGASSSASADASASVPPSAPTSTFTSTSAPMQGSERHTEPTSLATESQNSFSLEQIPRNMVLPPGWIAVPLRQTSGGYEAIINRDTSMRVVQVPRHGPHDDR</sequence>
<dbReference type="InterPro" id="IPR001841">
    <property type="entry name" value="Znf_RING"/>
</dbReference>
<dbReference type="Gene3D" id="3.30.40.10">
    <property type="entry name" value="Zinc/RING finger domain, C3HC4 (zinc finger)"/>
    <property type="match status" value="1"/>
</dbReference>
<evidence type="ECO:0000256" key="6">
    <source>
        <dbReference type="ARBA" id="ARBA00022679"/>
    </source>
</evidence>
<dbReference type="EC" id="2.3.2.27" evidence="5"/>
<dbReference type="EMBL" id="HG793127">
    <property type="protein sequence ID" value="CDK26526.1"/>
    <property type="molecule type" value="Genomic_DNA"/>
</dbReference>
<evidence type="ECO:0000313" key="19">
    <source>
        <dbReference type="EMBL" id="CDK26526.1"/>
    </source>
</evidence>
<feature type="transmembrane region" description="Helical" evidence="17">
    <location>
        <begin position="109"/>
        <end position="130"/>
    </location>
</feature>
<keyword evidence="12" id="KW-0862">Zinc</keyword>
<comment type="catalytic activity">
    <reaction evidence="1">
        <text>S-ubiquitinyl-[E2 ubiquitin-conjugating enzyme]-L-cysteine + [acceptor protein]-L-lysine = [E2 ubiquitin-conjugating enzyme]-L-cysteine + N(6)-ubiquitinyl-[acceptor protein]-L-lysine.</text>
        <dbReference type="EC" id="2.3.2.27"/>
    </reaction>
</comment>
<keyword evidence="10" id="KW-0833">Ubl conjugation pathway</keyword>
<evidence type="ECO:0000256" key="4">
    <source>
        <dbReference type="ARBA" id="ARBA00010089"/>
    </source>
</evidence>
<evidence type="ECO:0000259" key="18">
    <source>
        <dbReference type="PROSITE" id="PS50089"/>
    </source>
</evidence>
<evidence type="ECO:0000256" key="2">
    <source>
        <dbReference type="ARBA" id="ARBA00004477"/>
    </source>
</evidence>
<evidence type="ECO:0000256" key="10">
    <source>
        <dbReference type="ARBA" id="ARBA00022786"/>
    </source>
</evidence>
<evidence type="ECO:0000256" key="12">
    <source>
        <dbReference type="ARBA" id="ARBA00022833"/>
    </source>
</evidence>
<comment type="subcellular location">
    <subcellularLocation>
        <location evidence="2">Endoplasmic reticulum membrane</location>
        <topology evidence="2">Multi-pass membrane protein</topology>
    </subcellularLocation>
</comment>
<dbReference type="PROSITE" id="PS50089">
    <property type="entry name" value="ZF_RING_2"/>
    <property type="match status" value="1"/>
</dbReference>
<dbReference type="SMART" id="SM00184">
    <property type="entry name" value="RING"/>
    <property type="match status" value="1"/>
</dbReference>
<evidence type="ECO:0000256" key="3">
    <source>
        <dbReference type="ARBA" id="ARBA00004906"/>
    </source>
</evidence>
<keyword evidence="11" id="KW-0256">Endoplasmic reticulum</keyword>
<dbReference type="PANTHER" id="PTHR22763">
    <property type="entry name" value="RING ZINC FINGER PROTEIN"/>
    <property type="match status" value="1"/>
</dbReference>
<feature type="transmembrane region" description="Helical" evidence="17">
    <location>
        <begin position="42"/>
        <end position="64"/>
    </location>
</feature>
<evidence type="ECO:0000256" key="14">
    <source>
        <dbReference type="ARBA" id="ARBA00023136"/>
    </source>
</evidence>
<evidence type="ECO:0000256" key="16">
    <source>
        <dbReference type="SAM" id="MobiDB-lite"/>
    </source>
</evidence>
<feature type="region of interest" description="Disordered" evidence="16">
    <location>
        <begin position="408"/>
        <end position="462"/>
    </location>
</feature>
<feature type="compositionally biased region" description="Polar residues" evidence="16">
    <location>
        <begin position="452"/>
        <end position="462"/>
    </location>
</feature>
<dbReference type="InterPro" id="IPR058051">
    <property type="entry name" value="Znf_RING_synoviolin"/>
</dbReference>
<dbReference type="GeneID" id="34519917"/>
<dbReference type="Proteomes" id="UP000019384">
    <property type="component" value="Unassembled WGS sequence"/>
</dbReference>
<keyword evidence="14 17" id="KW-0472">Membrane</keyword>
<dbReference type="SUPFAM" id="SSF57850">
    <property type="entry name" value="RING/U-box"/>
    <property type="match status" value="1"/>
</dbReference>
<name>W6MJS6_9ASCO</name>
<dbReference type="HOGENOM" id="CLU_497911_0_0_1"/>
<protein>
    <recommendedName>
        <fullName evidence="5">RING-type E3 ubiquitin transferase</fullName>
        <ecNumber evidence="5">2.3.2.27</ecNumber>
    </recommendedName>
</protein>
<dbReference type="GO" id="GO:0043161">
    <property type="term" value="P:proteasome-mediated ubiquitin-dependent protein catabolic process"/>
    <property type="evidence" value="ECO:0007669"/>
    <property type="project" value="TreeGrafter"/>
</dbReference>
<evidence type="ECO:0000256" key="15">
    <source>
        <dbReference type="PROSITE-ProRule" id="PRU00175"/>
    </source>
</evidence>
<feature type="transmembrane region" description="Helical" evidence="17">
    <location>
        <begin position="151"/>
        <end position="170"/>
    </location>
</feature>
<dbReference type="OrthoDB" id="7759664at2759"/>
<feature type="transmembrane region" description="Helical" evidence="17">
    <location>
        <begin position="12"/>
        <end position="30"/>
    </location>
</feature>
<reference evidence="19" key="1">
    <citation type="submission" date="2013-12" db="EMBL/GenBank/DDBJ databases">
        <authorList>
            <person name="Genoscope - CEA"/>
        </authorList>
    </citation>
    <scope>NUCLEOTIDE SEQUENCE</scope>
    <source>
        <strain evidence="19">CBS 1993</strain>
    </source>
</reference>
<dbReference type="Pfam" id="PF25563">
    <property type="entry name" value="TPR_SYVN1_N"/>
    <property type="match status" value="1"/>
</dbReference>
<keyword evidence="9 15" id="KW-0863">Zinc-finger</keyword>
<reference evidence="19" key="2">
    <citation type="submission" date="2014-02" db="EMBL/GenBank/DDBJ databases">
        <title>Complete DNA sequence of /Kuraishia capsulata/ illustrates novel genomic features among budding yeasts (/Saccharomycotina/).</title>
        <authorList>
            <person name="Morales L."/>
            <person name="Noel B."/>
            <person name="Porcel B."/>
            <person name="Marcet-Houben M."/>
            <person name="Hullo M-F."/>
            <person name="Sacerdot C."/>
            <person name="Tekaia F."/>
            <person name="Leh-Louis V."/>
            <person name="Despons L."/>
            <person name="Khanna V."/>
            <person name="Aury J-M."/>
            <person name="Barbe V."/>
            <person name="Couloux A."/>
            <person name="Labadie K."/>
            <person name="Pelletier E."/>
            <person name="Souciet J-L."/>
            <person name="Boekhout T."/>
            <person name="Gabaldon T."/>
            <person name="Wincker P."/>
            <person name="Dujon B."/>
        </authorList>
    </citation>
    <scope>NUCLEOTIDE SEQUENCE</scope>
    <source>
        <strain evidence="19">CBS 1993</strain>
    </source>
</reference>
<dbReference type="InterPro" id="IPR050731">
    <property type="entry name" value="HRD1_E3_ubiq-ligases"/>
</dbReference>
<dbReference type="InterPro" id="IPR013083">
    <property type="entry name" value="Znf_RING/FYVE/PHD"/>
</dbReference>
<evidence type="ECO:0000256" key="13">
    <source>
        <dbReference type="ARBA" id="ARBA00022989"/>
    </source>
</evidence>
<evidence type="ECO:0000256" key="8">
    <source>
        <dbReference type="ARBA" id="ARBA00022723"/>
    </source>
</evidence>
<dbReference type="GO" id="GO:0012505">
    <property type="term" value="C:endomembrane system"/>
    <property type="evidence" value="ECO:0007669"/>
    <property type="project" value="TreeGrafter"/>
</dbReference>
<evidence type="ECO:0000256" key="5">
    <source>
        <dbReference type="ARBA" id="ARBA00012483"/>
    </source>
</evidence>
<evidence type="ECO:0000313" key="20">
    <source>
        <dbReference type="Proteomes" id="UP000019384"/>
    </source>
</evidence>
<keyword evidence="6" id="KW-0808">Transferase</keyword>